<protein>
    <recommendedName>
        <fullName evidence="9">RING-type domain-containing protein</fullName>
    </recommendedName>
</protein>
<dbReference type="Gene3D" id="3.30.40.10">
    <property type="entry name" value="Zinc/RING finger domain, C3HC4 (zinc finger)"/>
    <property type="match status" value="1"/>
</dbReference>
<feature type="domain" description="RING-type" evidence="9">
    <location>
        <begin position="177"/>
        <end position="399"/>
    </location>
</feature>
<evidence type="ECO:0000256" key="3">
    <source>
        <dbReference type="ARBA" id="ARBA00022723"/>
    </source>
</evidence>
<name>A0A9P9X205_9PEZI</name>
<dbReference type="InterPro" id="IPR051628">
    <property type="entry name" value="LUBAC_E3_Ligases"/>
</dbReference>
<dbReference type="EMBL" id="SDAQ01000175">
    <property type="protein sequence ID" value="KAI3532050.1"/>
    <property type="molecule type" value="Genomic_DNA"/>
</dbReference>
<evidence type="ECO:0000259" key="9">
    <source>
        <dbReference type="PROSITE" id="PS51873"/>
    </source>
</evidence>
<dbReference type="CDD" id="cd16630">
    <property type="entry name" value="RING-HC_RBR_RNF216"/>
    <property type="match status" value="1"/>
</dbReference>
<evidence type="ECO:0000256" key="4">
    <source>
        <dbReference type="ARBA" id="ARBA00022737"/>
    </source>
</evidence>
<dbReference type="InterPro" id="IPR047544">
    <property type="entry name" value="RING-HC_RBR_RNF216"/>
</dbReference>
<comment type="pathway">
    <text evidence="1">Protein modification; protein ubiquitination.</text>
</comment>
<evidence type="ECO:0000256" key="7">
    <source>
        <dbReference type="ARBA" id="ARBA00022833"/>
    </source>
</evidence>
<evidence type="ECO:0000313" key="11">
    <source>
        <dbReference type="Proteomes" id="UP001056436"/>
    </source>
</evidence>
<accession>A0A9P9X205</accession>
<feature type="region of interest" description="Disordered" evidence="8">
    <location>
        <begin position="423"/>
        <end position="442"/>
    </location>
</feature>
<keyword evidence="4" id="KW-0677">Repeat</keyword>
<dbReference type="InterPro" id="IPR047545">
    <property type="entry name" value="BRcat_RBR_RNF216"/>
</dbReference>
<comment type="caution">
    <text evidence="10">The sequence shown here is derived from an EMBL/GenBank/DDBJ whole genome shotgun (WGS) entry which is preliminary data.</text>
</comment>
<dbReference type="InterPro" id="IPR044066">
    <property type="entry name" value="TRIAD_supradom"/>
</dbReference>
<evidence type="ECO:0000256" key="6">
    <source>
        <dbReference type="ARBA" id="ARBA00022786"/>
    </source>
</evidence>
<proteinExistence type="predicted"/>
<dbReference type="OrthoDB" id="4848675at2759"/>
<dbReference type="CDD" id="cd14279">
    <property type="entry name" value="CUE"/>
    <property type="match status" value="1"/>
</dbReference>
<dbReference type="PANTHER" id="PTHR22770:SF47">
    <property type="entry name" value="E3 UBIQUITIN-PROTEIN LIGASE RNF216"/>
    <property type="match status" value="1"/>
</dbReference>
<keyword evidence="7" id="KW-0862">Zinc</keyword>
<evidence type="ECO:0000256" key="1">
    <source>
        <dbReference type="ARBA" id="ARBA00004906"/>
    </source>
</evidence>
<keyword evidence="11" id="KW-1185">Reference proteome</keyword>
<organism evidence="10 11">
    <name type="scientific">Colletotrichum abscissum</name>
    <dbReference type="NCBI Taxonomy" id="1671311"/>
    <lineage>
        <taxon>Eukaryota</taxon>
        <taxon>Fungi</taxon>
        <taxon>Dikarya</taxon>
        <taxon>Ascomycota</taxon>
        <taxon>Pezizomycotina</taxon>
        <taxon>Sordariomycetes</taxon>
        <taxon>Hypocreomycetidae</taxon>
        <taxon>Glomerellales</taxon>
        <taxon>Glomerellaceae</taxon>
        <taxon>Colletotrichum</taxon>
        <taxon>Colletotrichum acutatum species complex</taxon>
    </lineage>
</organism>
<sequence length="442" mass="49731">MEGVICNKDACIARVLSIFPDIDLQHLEKIAANVNYDPTRTVDAILEIIEKVGSYPKASCQRNLKRKREESTEDEDANTLRHYAKSERKRRTSMQYVDKPREILKHDTAQVSQWRVPLISDLLNCLQKTPTSDRIHEGKKLDQLAETVDLVEKRALKEPVAASRMPEAAGAKRKAATILVCGCCYGEFALNRMVCCKNGNHFFCVDCARRNAETVVGLSKFEITCMSTDGCDAGFAHQERARFIDHRLSQALDRVEFEANLQMAGIDDLETCPFCPYAAEYPSVGINKEFKCENPDCHVVSCRLCREETHIPRTCAEAATENSTEGDRRQIEEAMSTALIRKCNKCGTAFVKESGCNKMTCTKRGCKNVQCYVCSKSCDYAHFDDKSRGGRKGNCPLFDDVETRHNKEVQQAEAKAHQKILEHKANSAPTVPKKNRSKMRAV</sequence>
<evidence type="ECO:0000256" key="8">
    <source>
        <dbReference type="SAM" id="MobiDB-lite"/>
    </source>
</evidence>
<dbReference type="GO" id="GO:0016740">
    <property type="term" value="F:transferase activity"/>
    <property type="evidence" value="ECO:0007669"/>
    <property type="project" value="UniProtKB-KW"/>
</dbReference>
<dbReference type="Proteomes" id="UP001056436">
    <property type="component" value="Unassembled WGS sequence"/>
</dbReference>
<dbReference type="PROSITE" id="PS51873">
    <property type="entry name" value="TRIAD"/>
    <property type="match status" value="1"/>
</dbReference>
<reference evidence="10" key="1">
    <citation type="submission" date="2019-01" db="EMBL/GenBank/DDBJ databases">
        <title>Colletotrichum abscissum LGMF1257.</title>
        <authorList>
            <person name="Baroncelli R."/>
        </authorList>
    </citation>
    <scope>NUCLEOTIDE SEQUENCE</scope>
    <source>
        <strain evidence="10">Ca142</strain>
    </source>
</reference>
<dbReference type="AlphaFoldDB" id="A0A9P9X205"/>
<evidence type="ECO:0000313" key="10">
    <source>
        <dbReference type="EMBL" id="KAI3532050.1"/>
    </source>
</evidence>
<dbReference type="InterPro" id="IPR013083">
    <property type="entry name" value="Znf_RING/FYVE/PHD"/>
</dbReference>
<dbReference type="Gene3D" id="1.20.120.1750">
    <property type="match status" value="1"/>
</dbReference>
<dbReference type="PANTHER" id="PTHR22770">
    <property type="entry name" value="UBIQUITIN CONJUGATING ENZYME 7 INTERACTING PROTEIN-RELATED"/>
    <property type="match status" value="1"/>
</dbReference>
<dbReference type="GO" id="GO:0008270">
    <property type="term" value="F:zinc ion binding"/>
    <property type="evidence" value="ECO:0007669"/>
    <property type="project" value="UniProtKB-KW"/>
</dbReference>
<evidence type="ECO:0000256" key="2">
    <source>
        <dbReference type="ARBA" id="ARBA00022679"/>
    </source>
</evidence>
<evidence type="ECO:0000256" key="5">
    <source>
        <dbReference type="ARBA" id="ARBA00022771"/>
    </source>
</evidence>
<keyword evidence="3" id="KW-0479">Metal-binding</keyword>
<feature type="compositionally biased region" description="Basic residues" evidence="8">
    <location>
        <begin position="433"/>
        <end position="442"/>
    </location>
</feature>
<keyword evidence="2" id="KW-0808">Transferase</keyword>
<keyword evidence="5" id="KW-0863">Zinc-finger</keyword>
<dbReference type="CDD" id="cd20339">
    <property type="entry name" value="BRcat_RBR_RNF216"/>
    <property type="match status" value="1"/>
</dbReference>
<dbReference type="Pfam" id="PF26200">
    <property type="entry name" value="Rcat_RNF216"/>
    <property type="match status" value="1"/>
</dbReference>
<gene>
    <name evidence="10" type="ORF">CABS02_13960</name>
</gene>
<dbReference type="SUPFAM" id="SSF57850">
    <property type="entry name" value="RING/U-box"/>
    <property type="match status" value="2"/>
</dbReference>
<keyword evidence="6" id="KW-0833">Ubl conjugation pathway</keyword>